<sequence>MGWLRKQRDLLGLLVVWAILLQSIALPFTTGLHAATLTSEPGQASILCTSRGTAVTPESPGHTNKGPDCQCCQMSCRPGCGGACGGILPNFARVPLPSSTVIAVITPRLDAPTTTPAGHAAAQPRAPPHA</sequence>
<proteinExistence type="predicted"/>
<evidence type="ECO:0000313" key="2">
    <source>
        <dbReference type="Proteomes" id="UP000095042"/>
    </source>
</evidence>
<dbReference type="OrthoDB" id="8453943at2"/>
<name>A0A1E3WCT7_9HYPH</name>
<evidence type="ECO:0008006" key="3">
    <source>
        <dbReference type="Google" id="ProtNLM"/>
    </source>
</evidence>
<dbReference type="EMBL" id="LPWD01000207">
    <property type="protein sequence ID" value="ODS02887.1"/>
    <property type="molecule type" value="Genomic_DNA"/>
</dbReference>
<dbReference type="AlphaFoldDB" id="A0A1E3WCT7"/>
<keyword evidence="2" id="KW-1185">Reference proteome</keyword>
<accession>A0A1E3WCT7</accession>
<dbReference type="Proteomes" id="UP000095042">
    <property type="component" value="Unassembled WGS sequence"/>
</dbReference>
<protein>
    <recommendedName>
        <fullName evidence="3">DUF2946 domain-containing protein</fullName>
    </recommendedName>
</protein>
<reference evidence="1 2" key="1">
    <citation type="journal article" date="2016" name="Environ. Microbiol.">
        <title>New Methyloceanibacter diversity from North Sea sediments includes methanotroph containing solely the soluble methane monooxygenase.</title>
        <authorList>
            <person name="Vekeman B."/>
            <person name="Kerckhof F.M."/>
            <person name="Cremers G."/>
            <person name="de Vos P."/>
            <person name="Vandamme P."/>
            <person name="Boon N."/>
            <person name="Op den Camp H.J."/>
            <person name="Heylen K."/>
        </authorList>
    </citation>
    <scope>NUCLEOTIDE SEQUENCE [LARGE SCALE GENOMIC DNA]</scope>
    <source>
        <strain evidence="1 2">R-67177</strain>
    </source>
</reference>
<comment type="caution">
    <text evidence="1">The sequence shown here is derived from an EMBL/GenBank/DDBJ whole genome shotgun (WGS) entry which is preliminary data.</text>
</comment>
<evidence type="ECO:0000313" key="1">
    <source>
        <dbReference type="EMBL" id="ODS02887.1"/>
    </source>
</evidence>
<gene>
    <name evidence="1" type="ORF">AUC71_12840</name>
</gene>
<organism evidence="1 2">
    <name type="scientific">Methyloceanibacter marginalis</name>
    <dbReference type="NCBI Taxonomy" id="1774971"/>
    <lineage>
        <taxon>Bacteria</taxon>
        <taxon>Pseudomonadati</taxon>
        <taxon>Pseudomonadota</taxon>
        <taxon>Alphaproteobacteria</taxon>
        <taxon>Hyphomicrobiales</taxon>
        <taxon>Hyphomicrobiaceae</taxon>
        <taxon>Methyloceanibacter</taxon>
    </lineage>
</organism>
<dbReference type="RefSeq" id="WP_069623918.1">
    <property type="nucleotide sequence ID" value="NZ_LPWD01000207.1"/>
</dbReference>